<reference evidence="2 3" key="1">
    <citation type="submission" date="2015-01" db="EMBL/GenBank/DDBJ databases">
        <title>Evolution of Trichinella species and genotypes.</title>
        <authorList>
            <person name="Korhonen P.K."/>
            <person name="Edoardo P."/>
            <person name="Giuseppe L.R."/>
            <person name="Gasser R.B."/>
        </authorList>
    </citation>
    <scope>NUCLEOTIDE SEQUENCE [LARGE SCALE GENOMIC DNA]</scope>
    <source>
        <strain evidence="2">ISS13</strain>
    </source>
</reference>
<dbReference type="Proteomes" id="UP000054632">
    <property type="component" value="Unassembled WGS sequence"/>
</dbReference>
<protein>
    <submittedName>
        <fullName evidence="2">Uncharacterized protein</fullName>
    </submittedName>
</protein>
<organism evidence="2 3">
    <name type="scientific">Trichinella pseudospiralis</name>
    <name type="common">Parasitic roundworm</name>
    <dbReference type="NCBI Taxonomy" id="6337"/>
    <lineage>
        <taxon>Eukaryota</taxon>
        <taxon>Metazoa</taxon>
        <taxon>Ecdysozoa</taxon>
        <taxon>Nematoda</taxon>
        <taxon>Enoplea</taxon>
        <taxon>Dorylaimia</taxon>
        <taxon>Trichinellida</taxon>
        <taxon>Trichinellidae</taxon>
        <taxon>Trichinella</taxon>
    </lineage>
</organism>
<evidence type="ECO:0000256" key="1">
    <source>
        <dbReference type="SAM" id="Phobius"/>
    </source>
</evidence>
<gene>
    <name evidence="2" type="ORF">T4A_5</name>
</gene>
<keyword evidence="1" id="KW-1133">Transmembrane helix</keyword>
<accession>A0A0V1ETF4</accession>
<evidence type="ECO:0000313" key="2">
    <source>
        <dbReference type="EMBL" id="KRY77158.1"/>
    </source>
</evidence>
<evidence type="ECO:0000313" key="3">
    <source>
        <dbReference type="Proteomes" id="UP000054632"/>
    </source>
</evidence>
<keyword evidence="1" id="KW-0812">Transmembrane</keyword>
<name>A0A0V1ETF4_TRIPS</name>
<sequence>MEILNNNFISKPVCTFVKELVKKLTPTCYQNLITIFNAIFFFQFFNLSYKPTNKMLHCTSLAL</sequence>
<keyword evidence="1" id="KW-0472">Membrane</keyword>
<dbReference type="AlphaFoldDB" id="A0A0V1ETF4"/>
<proteinExistence type="predicted"/>
<comment type="caution">
    <text evidence="2">The sequence shown here is derived from an EMBL/GenBank/DDBJ whole genome shotgun (WGS) entry which is preliminary data.</text>
</comment>
<feature type="transmembrane region" description="Helical" evidence="1">
    <location>
        <begin position="29"/>
        <end position="47"/>
    </location>
</feature>
<dbReference type="EMBL" id="JYDR01000008">
    <property type="protein sequence ID" value="KRY77158.1"/>
    <property type="molecule type" value="Genomic_DNA"/>
</dbReference>